<dbReference type="Gene3D" id="3.40.1350.10">
    <property type="match status" value="1"/>
</dbReference>
<dbReference type="KEGG" id="srho:HH216_09430"/>
<dbReference type="AlphaFoldDB" id="A0A7L5DM65"/>
<proteinExistence type="predicted"/>
<gene>
    <name evidence="1" type="ORF">HH216_09430</name>
</gene>
<dbReference type="RefSeq" id="WP_169550590.1">
    <property type="nucleotide sequence ID" value="NZ_CP051677.1"/>
</dbReference>
<protein>
    <submittedName>
        <fullName evidence="1">Uncharacterized protein</fullName>
    </submittedName>
</protein>
<organism evidence="1 2">
    <name type="scientific">Spirosoma rhododendri</name>
    <dbReference type="NCBI Taxonomy" id="2728024"/>
    <lineage>
        <taxon>Bacteria</taxon>
        <taxon>Pseudomonadati</taxon>
        <taxon>Bacteroidota</taxon>
        <taxon>Cytophagia</taxon>
        <taxon>Cytophagales</taxon>
        <taxon>Cytophagaceae</taxon>
        <taxon>Spirosoma</taxon>
    </lineage>
</organism>
<evidence type="ECO:0000313" key="1">
    <source>
        <dbReference type="EMBL" id="QJD78622.1"/>
    </source>
</evidence>
<dbReference type="InterPro" id="IPR011856">
    <property type="entry name" value="tRNA_endonuc-like_dom_sf"/>
</dbReference>
<keyword evidence="2" id="KW-1185">Reference proteome</keyword>
<dbReference type="REBASE" id="385179">
    <property type="entry name" value="SspR4ORF9430P"/>
</dbReference>
<sequence>MNENLHIQNFLQTLSEEGKRVLFEQLKIEIGIHPLESEIGLSGDAVLSAIQKMRAEAPLTWRMLRGVLAETTYGVNVLTKIVGWSDITPVGDLPYDYLITNGTVNIRIHIKLQRSKDFVAMTANQARKGFRNDMYVVETQKTRGGKDELGSDTRPYRFNEFDILAVCMQPSTGKWDDYMYSLDKWLIPDPKNSNLLLKFQPVAMIPNNDWTDSLETAISWFMEANAQPKTIAWSYLP</sequence>
<dbReference type="Proteomes" id="UP000501128">
    <property type="component" value="Chromosome"/>
</dbReference>
<name>A0A7L5DM65_9BACT</name>
<accession>A0A7L5DM65</accession>
<evidence type="ECO:0000313" key="2">
    <source>
        <dbReference type="Proteomes" id="UP000501128"/>
    </source>
</evidence>
<dbReference type="GO" id="GO:0003676">
    <property type="term" value="F:nucleic acid binding"/>
    <property type="evidence" value="ECO:0007669"/>
    <property type="project" value="InterPro"/>
</dbReference>
<reference evidence="1 2" key="1">
    <citation type="submission" date="2020-04" db="EMBL/GenBank/DDBJ databases">
        <title>Genome sequencing of novel species.</title>
        <authorList>
            <person name="Heo J."/>
            <person name="Kim S.-J."/>
            <person name="Kim J.-S."/>
            <person name="Hong S.-B."/>
            <person name="Kwon S.-W."/>
        </authorList>
    </citation>
    <scope>NUCLEOTIDE SEQUENCE [LARGE SCALE GENOMIC DNA]</scope>
    <source>
        <strain evidence="1 2">CJU-R4</strain>
    </source>
</reference>
<dbReference type="EMBL" id="CP051677">
    <property type="protein sequence ID" value="QJD78622.1"/>
    <property type="molecule type" value="Genomic_DNA"/>
</dbReference>